<dbReference type="PANTHER" id="PTHR30294:SF38">
    <property type="entry name" value="TRANSPORT PERMEASE PROTEIN"/>
    <property type="match status" value="1"/>
</dbReference>
<organism evidence="9 10">
    <name type="scientific">Corynebacterium durum F0235</name>
    <dbReference type="NCBI Taxonomy" id="1035195"/>
    <lineage>
        <taxon>Bacteria</taxon>
        <taxon>Bacillati</taxon>
        <taxon>Actinomycetota</taxon>
        <taxon>Actinomycetes</taxon>
        <taxon>Mycobacteriales</taxon>
        <taxon>Corynebacteriaceae</taxon>
        <taxon>Corynebacterium</taxon>
    </lineage>
</organism>
<dbReference type="GO" id="GO:0043190">
    <property type="term" value="C:ATP-binding cassette (ABC) transporter complex"/>
    <property type="evidence" value="ECO:0007669"/>
    <property type="project" value="InterPro"/>
</dbReference>
<dbReference type="InterPro" id="IPR000412">
    <property type="entry name" value="ABC_2_transport"/>
</dbReference>
<feature type="transmembrane region" description="Helical" evidence="7">
    <location>
        <begin position="95"/>
        <end position="116"/>
    </location>
</feature>
<reference evidence="9 10" key="1">
    <citation type="submission" date="2012-05" db="EMBL/GenBank/DDBJ databases">
        <authorList>
            <person name="Weinstock G."/>
            <person name="Sodergren E."/>
            <person name="Lobos E.A."/>
            <person name="Fulton L."/>
            <person name="Fulton R."/>
            <person name="Courtney L."/>
            <person name="Fronick C."/>
            <person name="O'Laughlin M."/>
            <person name="Godfrey J."/>
            <person name="Wilson R.M."/>
            <person name="Miner T."/>
            <person name="Farmer C."/>
            <person name="Delehaunty K."/>
            <person name="Cordes M."/>
            <person name="Minx P."/>
            <person name="Tomlinson C."/>
            <person name="Chen J."/>
            <person name="Wollam A."/>
            <person name="Pepin K.H."/>
            <person name="Bhonagiri V."/>
            <person name="Zhang X."/>
            <person name="Suruliraj S."/>
            <person name="Warren W."/>
            <person name="Mitreva M."/>
            <person name="Mardis E.R."/>
            <person name="Wilson R.K."/>
        </authorList>
    </citation>
    <scope>NUCLEOTIDE SEQUENCE [LARGE SCALE GENOMIC DNA]</scope>
    <source>
        <strain evidence="9 10">F0235</strain>
    </source>
</reference>
<keyword evidence="5 7" id="KW-0472">Membrane</keyword>
<dbReference type="AlphaFoldDB" id="L1MBA6"/>
<keyword evidence="4 7" id="KW-1133">Transmembrane helix</keyword>
<evidence type="ECO:0000313" key="10">
    <source>
        <dbReference type="Proteomes" id="UP000010445"/>
    </source>
</evidence>
<proteinExistence type="predicted"/>
<keyword evidence="10" id="KW-1185">Reference proteome</keyword>
<evidence type="ECO:0000256" key="5">
    <source>
        <dbReference type="ARBA" id="ARBA00023136"/>
    </source>
</evidence>
<dbReference type="HOGENOM" id="CLU_039483_7_1_11"/>
<accession>L1MBA6</accession>
<keyword evidence="2" id="KW-1003">Cell membrane</keyword>
<dbReference type="STRING" id="1035195.HMPREF9997_02212"/>
<dbReference type="eggNOG" id="COG0842">
    <property type="taxonomic scope" value="Bacteria"/>
</dbReference>
<feature type="domain" description="ABC-2 type transporter transmembrane" evidence="8">
    <location>
        <begin position="16"/>
        <end position="174"/>
    </location>
</feature>
<dbReference type="GO" id="GO:0046677">
    <property type="term" value="P:response to antibiotic"/>
    <property type="evidence" value="ECO:0007669"/>
    <property type="project" value="UniProtKB-KW"/>
</dbReference>
<dbReference type="EMBL" id="AMEM01000037">
    <property type="protein sequence ID" value="EKX88538.1"/>
    <property type="molecule type" value="Genomic_DNA"/>
</dbReference>
<evidence type="ECO:0000313" key="9">
    <source>
        <dbReference type="EMBL" id="EKX88538.1"/>
    </source>
</evidence>
<evidence type="ECO:0000259" key="8">
    <source>
        <dbReference type="Pfam" id="PF01061"/>
    </source>
</evidence>
<feature type="transmembrane region" description="Helical" evidence="7">
    <location>
        <begin position="20"/>
        <end position="41"/>
    </location>
</feature>
<evidence type="ECO:0000256" key="6">
    <source>
        <dbReference type="ARBA" id="ARBA00023251"/>
    </source>
</evidence>
<keyword evidence="3 7" id="KW-0812">Transmembrane</keyword>
<evidence type="ECO:0000256" key="4">
    <source>
        <dbReference type="ARBA" id="ARBA00022989"/>
    </source>
</evidence>
<evidence type="ECO:0000256" key="2">
    <source>
        <dbReference type="ARBA" id="ARBA00022475"/>
    </source>
</evidence>
<dbReference type="InterPro" id="IPR051449">
    <property type="entry name" value="ABC-2_transporter_component"/>
</dbReference>
<keyword evidence="6" id="KW-0046">Antibiotic resistance</keyword>
<dbReference type="Pfam" id="PF01061">
    <property type="entry name" value="ABC2_membrane"/>
    <property type="match status" value="1"/>
</dbReference>
<dbReference type="GO" id="GO:0140359">
    <property type="term" value="F:ABC-type transporter activity"/>
    <property type="evidence" value="ECO:0007669"/>
    <property type="project" value="InterPro"/>
</dbReference>
<feature type="transmembrane region" description="Helical" evidence="7">
    <location>
        <begin position="189"/>
        <end position="207"/>
    </location>
</feature>
<dbReference type="PANTHER" id="PTHR30294">
    <property type="entry name" value="MEMBRANE COMPONENT OF ABC TRANSPORTER YHHJ-RELATED"/>
    <property type="match status" value="1"/>
</dbReference>
<comment type="subcellular location">
    <subcellularLocation>
        <location evidence="1">Cell membrane</location>
        <topology evidence="1">Multi-pass membrane protein</topology>
    </subcellularLocation>
</comment>
<evidence type="ECO:0000256" key="7">
    <source>
        <dbReference type="SAM" id="Phobius"/>
    </source>
</evidence>
<gene>
    <name evidence="9" type="ORF">HMPREF9997_02212</name>
</gene>
<name>L1MBA6_9CORY</name>
<dbReference type="Proteomes" id="UP000010445">
    <property type="component" value="Unassembled WGS sequence"/>
</dbReference>
<protein>
    <submittedName>
        <fullName evidence="9">Putative ABC transporter</fullName>
    </submittedName>
</protein>
<feature type="transmembrane region" description="Helical" evidence="7">
    <location>
        <begin position="62"/>
        <end position="89"/>
    </location>
</feature>
<dbReference type="PIRSF" id="PIRSF006648">
    <property type="entry name" value="DrrB"/>
    <property type="match status" value="1"/>
</dbReference>
<comment type="caution">
    <text evidence="9">The sequence shown here is derived from an EMBL/GenBank/DDBJ whole genome shotgun (WGS) entry which is preliminary data.</text>
</comment>
<sequence>MLWLMYLIYDGNRRLFDSIAVLMLGVFPMLMMFIIASVSMQRERSNGTLERLWTTRLSRIQFLAAYGISFSFFALLQSTLLVGVAHWLLDVTTAAPLGWVFLVSPLSGIVGGSLGLMTSAFASNEFQAVQFMPVVIVPQFLLSGVLVPRDTMLRGLEIVSNVLPLSYVIDALQELAAQPELGDNYWKDVAILVLFIVGILVTAALSIPRQTT</sequence>
<dbReference type="InterPro" id="IPR013525">
    <property type="entry name" value="ABC2_TM"/>
</dbReference>
<evidence type="ECO:0000256" key="3">
    <source>
        <dbReference type="ARBA" id="ARBA00022692"/>
    </source>
</evidence>
<feature type="transmembrane region" description="Helical" evidence="7">
    <location>
        <begin position="128"/>
        <end position="147"/>
    </location>
</feature>
<evidence type="ECO:0000256" key="1">
    <source>
        <dbReference type="ARBA" id="ARBA00004651"/>
    </source>
</evidence>
<dbReference type="PATRIC" id="fig|1035195.3.peg.1980"/>